<dbReference type="Proteomes" id="UP000232323">
    <property type="component" value="Unassembled WGS sequence"/>
</dbReference>
<keyword evidence="5 8" id="KW-0175">Coiled coil</keyword>
<gene>
    <name evidence="10" type="ORF">CEUSTIGMA_g2927.t1</name>
</gene>
<feature type="compositionally biased region" description="Pro residues" evidence="9">
    <location>
        <begin position="2001"/>
        <end position="2010"/>
    </location>
</feature>
<evidence type="ECO:0000256" key="4">
    <source>
        <dbReference type="ARBA" id="ARBA00022794"/>
    </source>
</evidence>
<keyword evidence="11" id="KW-1185">Reference proteome</keyword>
<evidence type="ECO:0008006" key="12">
    <source>
        <dbReference type="Google" id="ProtNLM"/>
    </source>
</evidence>
<keyword evidence="7" id="KW-0966">Cell projection</keyword>
<feature type="compositionally biased region" description="Basic and acidic residues" evidence="9">
    <location>
        <begin position="1091"/>
        <end position="1108"/>
    </location>
</feature>
<dbReference type="PANTHER" id="PTHR18879">
    <property type="entry name" value="CENTROSOMAL PROTEIN OF 290 KDA"/>
    <property type="match status" value="1"/>
</dbReference>
<dbReference type="EMBL" id="BEGY01000012">
    <property type="protein sequence ID" value="GAX75484.1"/>
    <property type="molecule type" value="Genomic_DNA"/>
</dbReference>
<feature type="region of interest" description="Disordered" evidence="9">
    <location>
        <begin position="1091"/>
        <end position="1117"/>
    </location>
</feature>
<keyword evidence="6" id="KW-0206">Cytoskeleton</keyword>
<dbReference type="GO" id="GO:0030030">
    <property type="term" value="P:cell projection organization"/>
    <property type="evidence" value="ECO:0007669"/>
    <property type="project" value="UniProtKB-KW"/>
</dbReference>
<feature type="region of interest" description="Disordered" evidence="9">
    <location>
        <begin position="362"/>
        <end position="387"/>
    </location>
</feature>
<feature type="coiled-coil region" evidence="8">
    <location>
        <begin position="1547"/>
        <end position="1577"/>
    </location>
</feature>
<feature type="coiled-coil region" evidence="8">
    <location>
        <begin position="1373"/>
        <end position="1435"/>
    </location>
</feature>
<feature type="coiled-coil region" evidence="8">
    <location>
        <begin position="1142"/>
        <end position="1176"/>
    </location>
</feature>
<organism evidence="10 11">
    <name type="scientific">Chlamydomonas eustigma</name>
    <dbReference type="NCBI Taxonomy" id="1157962"/>
    <lineage>
        <taxon>Eukaryota</taxon>
        <taxon>Viridiplantae</taxon>
        <taxon>Chlorophyta</taxon>
        <taxon>core chlorophytes</taxon>
        <taxon>Chlorophyceae</taxon>
        <taxon>CS clade</taxon>
        <taxon>Chlamydomonadales</taxon>
        <taxon>Chlamydomonadaceae</taxon>
        <taxon>Chlamydomonas</taxon>
    </lineage>
</organism>
<evidence type="ECO:0000256" key="9">
    <source>
        <dbReference type="SAM" id="MobiDB-lite"/>
    </source>
</evidence>
<keyword evidence="3" id="KW-0963">Cytoplasm</keyword>
<reference evidence="10 11" key="1">
    <citation type="submission" date="2017-08" db="EMBL/GenBank/DDBJ databases">
        <title>Acidophilic green algal genome provides insights into adaptation to an acidic environment.</title>
        <authorList>
            <person name="Hirooka S."/>
            <person name="Hirose Y."/>
            <person name="Kanesaki Y."/>
            <person name="Higuchi S."/>
            <person name="Fujiwara T."/>
            <person name="Onuma R."/>
            <person name="Era A."/>
            <person name="Ohbayashi R."/>
            <person name="Uzuka A."/>
            <person name="Nozaki H."/>
            <person name="Yoshikawa H."/>
            <person name="Miyagishima S.Y."/>
        </authorList>
    </citation>
    <scope>NUCLEOTIDE SEQUENCE [LARGE SCALE GENOMIC DNA]</scope>
    <source>
        <strain evidence="10 11">NIES-2499</strain>
    </source>
</reference>
<protein>
    <recommendedName>
        <fullName evidence="12">Centrosomal protein of 290kDa coiled-coil region domain-containing protein</fullName>
    </recommendedName>
</protein>
<evidence type="ECO:0000313" key="10">
    <source>
        <dbReference type="EMBL" id="GAX75484.1"/>
    </source>
</evidence>
<evidence type="ECO:0000256" key="1">
    <source>
        <dbReference type="ARBA" id="ARBA00004120"/>
    </source>
</evidence>
<feature type="region of interest" description="Disordered" evidence="9">
    <location>
        <begin position="1935"/>
        <end position="2022"/>
    </location>
</feature>
<dbReference type="STRING" id="1157962.A0A250WXC6"/>
<feature type="region of interest" description="Disordered" evidence="9">
    <location>
        <begin position="2119"/>
        <end position="2144"/>
    </location>
</feature>
<feature type="coiled-coil region" evidence="8">
    <location>
        <begin position="509"/>
        <end position="578"/>
    </location>
</feature>
<evidence type="ECO:0000256" key="7">
    <source>
        <dbReference type="ARBA" id="ARBA00023273"/>
    </source>
</evidence>
<dbReference type="InterPro" id="IPR026201">
    <property type="entry name" value="Cep290"/>
</dbReference>
<feature type="coiled-coil region" evidence="8">
    <location>
        <begin position="1200"/>
        <end position="1255"/>
    </location>
</feature>
<evidence type="ECO:0000313" key="11">
    <source>
        <dbReference type="Proteomes" id="UP000232323"/>
    </source>
</evidence>
<evidence type="ECO:0000256" key="8">
    <source>
        <dbReference type="SAM" id="Coils"/>
    </source>
</evidence>
<feature type="coiled-coil region" evidence="8">
    <location>
        <begin position="2304"/>
        <end position="2402"/>
    </location>
</feature>
<comment type="caution">
    <text evidence="10">The sequence shown here is derived from an EMBL/GenBank/DDBJ whole genome shotgun (WGS) entry which is preliminary data.</text>
</comment>
<keyword evidence="4" id="KW-0970">Cilium biogenesis/degradation</keyword>
<feature type="coiled-coil region" evidence="8">
    <location>
        <begin position="443"/>
        <end position="477"/>
    </location>
</feature>
<evidence type="ECO:0000256" key="6">
    <source>
        <dbReference type="ARBA" id="ARBA00023212"/>
    </source>
</evidence>
<evidence type="ECO:0000256" key="5">
    <source>
        <dbReference type="ARBA" id="ARBA00023054"/>
    </source>
</evidence>
<feature type="region of interest" description="Disordered" evidence="9">
    <location>
        <begin position="2042"/>
        <end position="2070"/>
    </location>
</feature>
<feature type="compositionally biased region" description="Low complexity" evidence="9">
    <location>
        <begin position="2119"/>
        <end position="2134"/>
    </location>
</feature>
<feature type="compositionally biased region" description="Gly residues" evidence="9">
    <location>
        <begin position="1962"/>
        <end position="1980"/>
    </location>
</feature>
<accession>A0A250WXC6</accession>
<dbReference type="OrthoDB" id="546348at2759"/>
<name>A0A250WXC6_9CHLO</name>
<dbReference type="PANTHER" id="PTHR18879:SF20">
    <property type="entry name" value="CENTROSOMAL PROTEIN OF 290 KDA"/>
    <property type="match status" value="1"/>
</dbReference>
<feature type="coiled-coil region" evidence="8">
    <location>
        <begin position="96"/>
        <end position="216"/>
    </location>
</feature>
<feature type="coiled-coil region" evidence="8">
    <location>
        <begin position="861"/>
        <end position="888"/>
    </location>
</feature>
<comment type="subcellular location">
    <subcellularLocation>
        <location evidence="1">Cytoplasm</location>
        <location evidence="1">Cytoskeleton</location>
        <location evidence="1">Cilium basal body</location>
    </subcellularLocation>
    <subcellularLocation>
        <location evidence="2">Cytoplasm</location>
        <location evidence="2">Cytoskeleton</location>
        <location evidence="2">Microtubule organizing center</location>
        <location evidence="2">Centrosome</location>
    </subcellularLocation>
</comment>
<proteinExistence type="predicted"/>
<feature type="coiled-coil region" evidence="8">
    <location>
        <begin position="795"/>
        <end position="836"/>
    </location>
</feature>
<evidence type="ECO:0000256" key="3">
    <source>
        <dbReference type="ARBA" id="ARBA00022490"/>
    </source>
</evidence>
<feature type="coiled-coil region" evidence="8">
    <location>
        <begin position="993"/>
        <end position="1038"/>
    </location>
</feature>
<evidence type="ECO:0000256" key="2">
    <source>
        <dbReference type="ARBA" id="ARBA00004300"/>
    </source>
</evidence>
<sequence length="2420" mass="271910">MAANAAEEIVQINGRARQIFFPEIEQKLRVCPTAEQYRDGFSLQPEAVDTILTACQELTEGMVFADASYNPDQNLDMLVRTVRILQVGMGLQLSENAELTEEFNKMQEDLADLEERERRLQLENDQFRQRLDLDDSVGNPDAARLKIEELQRRLDLSKLEADTYADQSRGKDEKVIELEARQKSLQDALDSYRKINEGLESKLLKLTASYSDLQNTFTSMAANQTAGQSKGKIEDSLRQQDWKIERMIRDNRALELQNTELKTQLQDVKTENLEVSEKIVLLDEEVRKLRLGTSAAEARSEQLLADKESLMSVADELRSEVQEKINIMDEFQEKFARQFRSWEEEKANLMAHIESLKRDLKGLPGRRTKSSAGHSLADGSEADDELQDLRDEVEQARENEVLLLEAYEQLELDCAREIDKALAKEREERGGLDRKVLFLQAKLDEERNQVMLLKHNHEQLEDDIRGYKIRNRQYEEGLYGLPQAVDEIHALKEALYKEEGRVRGLVDQVNKLSSRLEDVFDENSKLRRAAGLGDTDKVDIKDVRMQKEAQITQLRSLNALLERQVADLEEERRKLRMEMKFRAKYHGQAALELGLTPEQLLLLEQYVEGMKHGTLEEARLVDQLTKRIEFLEVRLSEVMAYADIPPSMRPALSEYDPVSLIIGKNGNGGGMGGNGEGAGLANIKAAQVEAIKQTILKSLSMLREVRQSLAEKHSVSDAEYQKYVENVMSQLTDAEQALDAMIKDMAKAAVASDSAKQNKGQGNSSAAGSSAVVVQGGPVEEGVFGDANFLADEVADQLRSRLKELAKQLADLQVDVATKDAQIKALQHQKLEIERKFGVPMSERNSDYVPRADYDDQTLEVHGLREQLVNVLEELAARERELAEEQEVHHRYLTKMQTYTDQVKLLYREHATALKAWKTERGIIEKKVHNLQMQVDSHKAAEHELRKGLDAIQNARTTSDLQKEVISTARRMAVVQVKHAKLARELEASVLSERSLQSQVEEVQEEVRDVSTTCRARIRWLEATSDQANRRVEQLFRELQASAPLISYRSIVHRHARLQGEARRLVEEQAEAVLSVEDVVEMRHELVEMKSKYDKTSEENSELREQKRQLQQQPSSARALEAQVSQELVASRVLQEATSRRMAMVEGERDRVQRSLREAQDHAKDLEQRLSSSAAELSMAHSTIADLEGRLTGCLVKVEADALVLRLNEAEEAASKVQAAMDGLAYRVRDAEKRLAEAVRDRQRLLSEITTLKAALRDVASRSEQAAIIGKMHMEVDHLRSKEGLARNALNRSEVERIELDNEIRRLRQEGVRLGARLSAHQDQARWADKQRHETQVQLEIGLQARTEQWKARVWARKLEQYKVRNDAAADGLDLARRRIKRLEDSKEAAELKLELKEEVDALSKRNTSEVVREAARLNEVLVQLRLERGKLQREEVLLREKVHYVERVNAELHELLERYEAEFFQHQLQLEGDRQAEATHGRLLQDEVVRLQERIAAILASGGGPAGKSDADGQRDQDLKSLRVQVGTDGAARLKDLMSAHTASDREIMLRQIEALKLARQEAESAKLEVGRLSDELTATVRELADVRRHHNDALARLRDQSEAMLYAVQGRGPGHSSEAAVAQMKAVAEATINELKNRLDGRDKALKDLQALLDLTKEQWLAQHQTDREEISRLNQALFERNNASIDNLKGLLNRLPGASDSGSTTKITTEEYERLKDLADRRQDEINMLRNQLEQKDAAIDVIRNNYELQIRSLEAEIARLQNELAKPRDDAPSRVLAEKLQAELKRKDERLRKLDAAIKQIQVELTEALKRRADEAMQGANAQQLSRLEDEVQKLQDKNRELLEAYQVARDALTACQQGDNWEGREIARLNEQVGTLQDQVTDLERDLAQERDTLSRFKNAERTVVDLTTGMSIEAKRQIEELQRRVHTLERQNQQLKKTLTDEGPAGGGGDEDGRDGGGGSGGSGGGPGGGGGGGRGHKAGTQARPGSSGSGGGAGPPPPAPPAPDIDASGRSATAVAHWEETKRLQSRLEALRKKMATKTEEAAESQREAERLRLQGDKMQVEMDKQSTVIRDLNERLKKVSNAPKLTQESDLIKKYVDRNLELEKEVQQLRLQLQSSQPRAAASSAPTDSSRHQHESEELFQVRLARDVAEAQVARLKSRLDELFGPRAGATGGGASRRVTGSSSSAPALMSAREAELMSTITNLKLALEKATAGTVPNTKYMAEVTKRKDAQREAATTTAELDRIRSQGAAYTKIISELQAANAQLRATQASRGSAADAAAKVSGAGSSTSVGSQLASLEALLERREKEVAELRQALAESSTQMKRLTSGRHGAAEGSQETLKALRSQLAELEAENRDLKNELNAFDPAFFEEIEDMKHEHHQLSVKVQEYEDMVRELTSALGRPLPAGLRR</sequence>